<dbReference type="Proteomes" id="UP000199321">
    <property type="component" value="Unassembled WGS sequence"/>
</dbReference>
<feature type="chain" id="PRO_5011660679" description="Molecular chaperone DnaK" evidence="1">
    <location>
        <begin position="25"/>
        <end position="231"/>
    </location>
</feature>
<dbReference type="RefSeq" id="WP_093142510.1">
    <property type="nucleotide sequence ID" value="NZ_BMWO01000002.1"/>
</dbReference>
<dbReference type="Pfam" id="PF14224">
    <property type="entry name" value="DUF4331"/>
    <property type="match status" value="2"/>
</dbReference>
<sequence>MKKTKFLAAIGGLGLAALSVFLIAADHIDAPAVAGTSTDITDFYAFQGENPDNLVFVANVQGLLAPGQPTEQAIFDENVLVEFNIDKTNDLVEDELIQAIKRNDSMYFFMPTTNSQTGLTSTINAATQIGVVKISTTTDVQTSTNDDGFKFFAGPREDPFFFDFVQYGEILAGNAPGGFNNPGSDTFAGTNVLSIVVEVPKSKLGSPTPGANPLNPSARLYNAWVEAKRKQ</sequence>
<evidence type="ECO:0000313" key="2">
    <source>
        <dbReference type="EMBL" id="SDE69308.1"/>
    </source>
</evidence>
<feature type="signal peptide" evidence="1">
    <location>
        <begin position="1"/>
        <end position="24"/>
    </location>
</feature>
<keyword evidence="3" id="KW-1185">Reference proteome</keyword>
<accession>A0A1G7F039</accession>
<keyword evidence="1" id="KW-0732">Signal</keyword>
<organism evidence="2 3">
    <name type="scientific">Ulvibacter litoralis</name>
    <dbReference type="NCBI Taxonomy" id="227084"/>
    <lineage>
        <taxon>Bacteria</taxon>
        <taxon>Pseudomonadati</taxon>
        <taxon>Bacteroidota</taxon>
        <taxon>Flavobacteriia</taxon>
        <taxon>Flavobacteriales</taxon>
        <taxon>Flavobacteriaceae</taxon>
        <taxon>Ulvibacter</taxon>
    </lineage>
</organism>
<dbReference type="STRING" id="227084.SAMN05421855_102247"/>
<gene>
    <name evidence="2" type="ORF">SAMN05421855_102247</name>
</gene>
<dbReference type="InterPro" id="IPR025566">
    <property type="entry name" value="DUF4331"/>
</dbReference>
<evidence type="ECO:0000313" key="3">
    <source>
        <dbReference type="Proteomes" id="UP000199321"/>
    </source>
</evidence>
<proteinExistence type="predicted"/>
<protein>
    <recommendedName>
        <fullName evidence="4">Molecular chaperone DnaK</fullName>
    </recommendedName>
</protein>
<dbReference type="EMBL" id="FNBA01000002">
    <property type="protein sequence ID" value="SDE69308.1"/>
    <property type="molecule type" value="Genomic_DNA"/>
</dbReference>
<evidence type="ECO:0008006" key="4">
    <source>
        <dbReference type="Google" id="ProtNLM"/>
    </source>
</evidence>
<dbReference type="OrthoDB" id="9791748at2"/>
<name>A0A1G7F039_9FLAO</name>
<reference evidence="2 3" key="1">
    <citation type="submission" date="2016-10" db="EMBL/GenBank/DDBJ databases">
        <authorList>
            <person name="de Groot N.N."/>
        </authorList>
    </citation>
    <scope>NUCLEOTIDE SEQUENCE [LARGE SCALE GENOMIC DNA]</scope>
    <source>
        <strain evidence="2 3">DSM 16195</strain>
    </source>
</reference>
<dbReference type="AlphaFoldDB" id="A0A1G7F039"/>
<evidence type="ECO:0000256" key="1">
    <source>
        <dbReference type="SAM" id="SignalP"/>
    </source>
</evidence>